<proteinExistence type="predicted"/>
<comment type="caution">
    <text evidence="1">The sequence shown here is derived from an EMBL/GenBank/DDBJ whole genome shotgun (WGS) entry which is preliminary data.</text>
</comment>
<keyword evidence="2" id="KW-1185">Reference proteome</keyword>
<evidence type="ECO:0008006" key="3">
    <source>
        <dbReference type="Google" id="ProtNLM"/>
    </source>
</evidence>
<organism evidence="1 2">
    <name type="scientific">Brassica rapa subsp. trilocularis</name>
    <dbReference type="NCBI Taxonomy" id="1813537"/>
    <lineage>
        <taxon>Eukaryota</taxon>
        <taxon>Viridiplantae</taxon>
        <taxon>Streptophyta</taxon>
        <taxon>Embryophyta</taxon>
        <taxon>Tracheophyta</taxon>
        <taxon>Spermatophyta</taxon>
        <taxon>Magnoliopsida</taxon>
        <taxon>eudicotyledons</taxon>
        <taxon>Gunneridae</taxon>
        <taxon>Pentapetalae</taxon>
        <taxon>rosids</taxon>
        <taxon>malvids</taxon>
        <taxon>Brassicales</taxon>
        <taxon>Brassicaceae</taxon>
        <taxon>Brassiceae</taxon>
        <taxon>Brassica</taxon>
    </lineage>
</organism>
<name>A0ABQ7MER1_BRACM</name>
<accession>A0ABQ7MER1</accession>
<evidence type="ECO:0000313" key="1">
    <source>
        <dbReference type="EMBL" id="KAG5397107.1"/>
    </source>
</evidence>
<dbReference type="Proteomes" id="UP000823674">
    <property type="component" value="Chromosome A05"/>
</dbReference>
<evidence type="ECO:0000313" key="2">
    <source>
        <dbReference type="Proteomes" id="UP000823674"/>
    </source>
</evidence>
<gene>
    <name evidence="1" type="primary">A05g503480.1_BraROA</name>
    <name evidence="1" type="ORF">IGI04_018921</name>
</gene>
<reference evidence="1 2" key="1">
    <citation type="submission" date="2021-03" db="EMBL/GenBank/DDBJ databases">
        <authorList>
            <person name="King G.J."/>
            <person name="Bancroft I."/>
            <person name="Baten A."/>
            <person name="Bloomfield J."/>
            <person name="Borpatragohain P."/>
            <person name="He Z."/>
            <person name="Irish N."/>
            <person name="Irwin J."/>
            <person name="Liu K."/>
            <person name="Mauleon R.P."/>
            <person name="Moore J."/>
            <person name="Morris R."/>
            <person name="Ostergaard L."/>
            <person name="Wang B."/>
            <person name="Wells R."/>
        </authorList>
    </citation>
    <scope>NUCLEOTIDE SEQUENCE [LARGE SCALE GENOMIC DNA]</scope>
    <source>
        <strain evidence="1">R-o-18</strain>
        <tissue evidence="1">Leaf</tissue>
    </source>
</reference>
<sequence>MLQDIRDKLSFFRLWTVAFAHIEGNRCAEAIATSVTRDHRYSSYIAHAGPFWLASELQEEALGEDQ</sequence>
<dbReference type="EMBL" id="JADBGQ010000005">
    <property type="protein sequence ID" value="KAG5397107.1"/>
    <property type="molecule type" value="Genomic_DNA"/>
</dbReference>
<protein>
    <recommendedName>
        <fullName evidence="3">RNase H type-1 domain-containing protein</fullName>
    </recommendedName>
</protein>